<evidence type="ECO:0000256" key="1">
    <source>
        <dbReference type="SAM" id="SignalP"/>
    </source>
</evidence>
<dbReference type="SUPFAM" id="SSF47699">
    <property type="entry name" value="Bifunctional inhibitor/lipid-transfer protein/seed storage 2S albumin"/>
    <property type="match status" value="1"/>
</dbReference>
<organism evidence="3 4">
    <name type="scientific">Eucalyptus globulus</name>
    <name type="common">Tasmanian blue gum</name>
    <dbReference type="NCBI Taxonomy" id="34317"/>
    <lineage>
        <taxon>Eukaryota</taxon>
        <taxon>Viridiplantae</taxon>
        <taxon>Streptophyta</taxon>
        <taxon>Embryophyta</taxon>
        <taxon>Tracheophyta</taxon>
        <taxon>Spermatophyta</taxon>
        <taxon>Magnoliopsida</taxon>
        <taxon>eudicotyledons</taxon>
        <taxon>Gunneridae</taxon>
        <taxon>Pentapetalae</taxon>
        <taxon>rosids</taxon>
        <taxon>malvids</taxon>
        <taxon>Myrtales</taxon>
        <taxon>Myrtaceae</taxon>
        <taxon>Myrtoideae</taxon>
        <taxon>Eucalypteae</taxon>
        <taxon>Eucalyptus</taxon>
    </lineage>
</organism>
<feature type="signal peptide" evidence="1">
    <location>
        <begin position="1"/>
        <end position="31"/>
    </location>
</feature>
<keyword evidence="4" id="KW-1185">Reference proteome</keyword>
<protein>
    <recommendedName>
        <fullName evidence="2">Bifunctional inhibitor/plant lipid transfer protein/seed storage helical domain-containing protein</fullName>
    </recommendedName>
</protein>
<dbReference type="InterPro" id="IPR016140">
    <property type="entry name" value="Bifunc_inhib/LTP/seed_store"/>
</dbReference>
<dbReference type="CDD" id="cd00010">
    <property type="entry name" value="AAI_LTSS"/>
    <property type="match status" value="1"/>
</dbReference>
<name>A0ABD3JXF2_EUCGL</name>
<accession>A0ABD3JXF2</accession>
<keyword evidence="1" id="KW-0732">Signal</keyword>
<dbReference type="InterPro" id="IPR039265">
    <property type="entry name" value="DIR1-like"/>
</dbReference>
<dbReference type="Gene3D" id="1.10.110.10">
    <property type="entry name" value="Plant lipid-transfer and hydrophobic proteins"/>
    <property type="match status" value="1"/>
</dbReference>
<dbReference type="PANTHER" id="PTHR33122">
    <property type="entry name" value="LIPID BINDING PROTEIN-RELATED"/>
    <property type="match status" value="1"/>
</dbReference>
<dbReference type="SMART" id="SM00499">
    <property type="entry name" value="AAI"/>
    <property type="match status" value="1"/>
</dbReference>
<dbReference type="AlphaFoldDB" id="A0ABD3JXF2"/>
<reference evidence="3 4" key="1">
    <citation type="submission" date="2024-11" db="EMBL/GenBank/DDBJ databases">
        <title>Chromosome-level genome assembly of Eucalyptus globulus Labill. provides insights into its genome evolution.</title>
        <authorList>
            <person name="Li X."/>
        </authorList>
    </citation>
    <scope>NUCLEOTIDE SEQUENCE [LARGE SCALE GENOMIC DNA]</scope>
    <source>
        <strain evidence="3">CL2024</strain>
        <tissue evidence="3">Fresh tender leaves</tissue>
    </source>
</reference>
<gene>
    <name evidence="3" type="ORF">ACJRO7_028153</name>
</gene>
<dbReference type="Pfam" id="PF14368">
    <property type="entry name" value="LTP_2"/>
    <property type="match status" value="1"/>
</dbReference>
<dbReference type="InterPro" id="IPR036312">
    <property type="entry name" value="Bifun_inhib/LTP/seed_sf"/>
</dbReference>
<dbReference type="Proteomes" id="UP001634007">
    <property type="component" value="Unassembled WGS sequence"/>
</dbReference>
<sequence length="129" mass="13019">MGNNSQVALGVLFSIMMVLATLNAFIRGASAAGECGRTPISSAFASLSPCLGAARDPQAKVPPTCCAKIETLIGSGPRCLCTVLLSAAAKEARIIPSSAISIPKRCNIRKAGSECGIGAKNTVPSATKA</sequence>
<dbReference type="PANTHER" id="PTHR33122:SF13">
    <property type="entry name" value="BIFUNCTIONAL INHIBITOR_LIPID-TRANSFER PROTEIN_SEED STORAGE 2S ALBUMIN SUPERFAMILY PROTEIN"/>
    <property type="match status" value="1"/>
</dbReference>
<evidence type="ECO:0000313" key="3">
    <source>
        <dbReference type="EMBL" id="KAL3731232.1"/>
    </source>
</evidence>
<evidence type="ECO:0000313" key="4">
    <source>
        <dbReference type="Proteomes" id="UP001634007"/>
    </source>
</evidence>
<proteinExistence type="predicted"/>
<comment type="caution">
    <text evidence="3">The sequence shown here is derived from an EMBL/GenBank/DDBJ whole genome shotgun (WGS) entry which is preliminary data.</text>
</comment>
<evidence type="ECO:0000259" key="2">
    <source>
        <dbReference type="SMART" id="SM00499"/>
    </source>
</evidence>
<feature type="chain" id="PRO_5044859384" description="Bifunctional inhibitor/plant lipid transfer protein/seed storage helical domain-containing protein" evidence="1">
    <location>
        <begin position="32"/>
        <end position="129"/>
    </location>
</feature>
<feature type="domain" description="Bifunctional inhibitor/plant lipid transfer protein/seed storage helical" evidence="2">
    <location>
        <begin position="35"/>
        <end position="115"/>
    </location>
</feature>
<dbReference type="EMBL" id="JBJKBG010000007">
    <property type="protein sequence ID" value="KAL3731232.1"/>
    <property type="molecule type" value="Genomic_DNA"/>
</dbReference>